<feature type="transmembrane region" description="Helical" evidence="6">
    <location>
        <begin position="262"/>
        <end position="284"/>
    </location>
</feature>
<keyword evidence="5 6" id="KW-0472">Membrane</keyword>
<gene>
    <name evidence="7" type="ORF">KHU32_11355</name>
</gene>
<feature type="transmembrane region" description="Helical" evidence="6">
    <location>
        <begin position="149"/>
        <end position="168"/>
    </location>
</feature>
<dbReference type="PANTHER" id="PTHR39087:SF2">
    <property type="entry name" value="UPF0104 MEMBRANE PROTEIN MJ1595"/>
    <property type="match status" value="1"/>
</dbReference>
<keyword evidence="8" id="KW-1185">Reference proteome</keyword>
<proteinExistence type="predicted"/>
<sequence>MRSGLRNGLILGGVVLAAIVALNARDLASLWTVLAAFPLALAASLASHIPQLAFTSLGWMILLPRAVRPTFRRMFLLRWYREACDSLLPAGVVVGQAAVTRLMIRDGIPSGLAAGTATLGITLEAVSQTLFTLIGLGTFLALGRASEATGFWIGTAVAALMACALVALQRPWALGLLRRVLERLAKRWPRLQPDWLDRFQATILRLHEDRKALALSTLVHLGNWMMGSVEMFLLLWIIGFPVSFAEALVIESFAQVVRSAGFLLPGAALVQEGAIVAACALIGVPPATALNAALIRRTREILVGLFGLVAWRRDEARP</sequence>
<reference evidence="7 8" key="1">
    <citation type="submission" date="2021-05" db="EMBL/GenBank/DDBJ databases">
        <title>Roseococcus sp. XZZS9, whole genome shotgun sequencing project.</title>
        <authorList>
            <person name="Zhao G."/>
            <person name="Shen L."/>
        </authorList>
    </citation>
    <scope>NUCLEOTIDE SEQUENCE [LARGE SCALE GENOMIC DNA]</scope>
    <source>
        <strain evidence="7 8">XZZS9</strain>
    </source>
</reference>
<evidence type="ECO:0000313" key="7">
    <source>
        <dbReference type="EMBL" id="MBS7811535.1"/>
    </source>
</evidence>
<dbReference type="Pfam" id="PF03706">
    <property type="entry name" value="LPG_synthase_TM"/>
    <property type="match status" value="1"/>
</dbReference>
<dbReference type="InterPro" id="IPR022791">
    <property type="entry name" value="L-PG_synthase/AglD"/>
</dbReference>
<comment type="caution">
    <text evidence="7">The sequence shown here is derived from an EMBL/GenBank/DDBJ whole genome shotgun (WGS) entry which is preliminary data.</text>
</comment>
<evidence type="ECO:0000256" key="1">
    <source>
        <dbReference type="ARBA" id="ARBA00004651"/>
    </source>
</evidence>
<protein>
    <submittedName>
        <fullName evidence="7">Flippase-like domain-containing protein</fullName>
    </submittedName>
</protein>
<evidence type="ECO:0000256" key="3">
    <source>
        <dbReference type="ARBA" id="ARBA00022692"/>
    </source>
</evidence>
<evidence type="ECO:0000256" key="2">
    <source>
        <dbReference type="ARBA" id="ARBA00022475"/>
    </source>
</evidence>
<evidence type="ECO:0000256" key="6">
    <source>
        <dbReference type="SAM" id="Phobius"/>
    </source>
</evidence>
<evidence type="ECO:0000313" key="8">
    <source>
        <dbReference type="Proteomes" id="UP000766336"/>
    </source>
</evidence>
<dbReference type="EMBL" id="JAHCDA010000002">
    <property type="protein sequence ID" value="MBS7811535.1"/>
    <property type="molecule type" value="Genomic_DNA"/>
</dbReference>
<feature type="transmembrane region" description="Helical" evidence="6">
    <location>
        <begin position="116"/>
        <end position="142"/>
    </location>
</feature>
<name>A0ABS5QF26_9PROT</name>
<organism evidence="7 8">
    <name type="scientific">Roseococcus pinisoli</name>
    <dbReference type="NCBI Taxonomy" id="2835040"/>
    <lineage>
        <taxon>Bacteria</taxon>
        <taxon>Pseudomonadati</taxon>
        <taxon>Pseudomonadota</taxon>
        <taxon>Alphaproteobacteria</taxon>
        <taxon>Acetobacterales</taxon>
        <taxon>Roseomonadaceae</taxon>
        <taxon>Roseococcus</taxon>
    </lineage>
</organism>
<keyword evidence="4 6" id="KW-1133">Transmembrane helix</keyword>
<dbReference type="Proteomes" id="UP000766336">
    <property type="component" value="Unassembled WGS sequence"/>
</dbReference>
<evidence type="ECO:0000256" key="4">
    <source>
        <dbReference type="ARBA" id="ARBA00022989"/>
    </source>
</evidence>
<dbReference type="PANTHER" id="PTHR39087">
    <property type="entry name" value="UPF0104 MEMBRANE PROTEIN MJ1595"/>
    <property type="match status" value="1"/>
</dbReference>
<keyword evidence="3 6" id="KW-0812">Transmembrane</keyword>
<dbReference type="RefSeq" id="WP_213670205.1">
    <property type="nucleotide sequence ID" value="NZ_JAHCDA010000002.1"/>
</dbReference>
<comment type="subcellular location">
    <subcellularLocation>
        <location evidence="1">Cell membrane</location>
        <topology evidence="1">Multi-pass membrane protein</topology>
    </subcellularLocation>
</comment>
<feature type="transmembrane region" description="Helical" evidence="6">
    <location>
        <begin position="231"/>
        <end position="250"/>
    </location>
</feature>
<keyword evidence="2" id="KW-1003">Cell membrane</keyword>
<accession>A0ABS5QF26</accession>
<evidence type="ECO:0000256" key="5">
    <source>
        <dbReference type="ARBA" id="ARBA00023136"/>
    </source>
</evidence>
<feature type="transmembrane region" description="Helical" evidence="6">
    <location>
        <begin position="34"/>
        <end position="62"/>
    </location>
</feature>